<proteinExistence type="predicted"/>
<gene>
    <name evidence="1" type="ORF">FHS97_000956</name>
</gene>
<dbReference type="EMBL" id="JACIJN010000002">
    <property type="protein sequence ID" value="MBB5725048.1"/>
    <property type="molecule type" value="Genomic_DNA"/>
</dbReference>
<name>A0ABR6N2P7_9SPHN</name>
<dbReference type="InterPro" id="IPR008018">
    <property type="entry name" value="Phage_tail_attach_FII"/>
</dbReference>
<keyword evidence="2" id="KW-1185">Reference proteome</keyword>
<organism evidence="1 2">
    <name type="scientific">Sphingomonas endophytica</name>
    <dbReference type="NCBI Taxonomy" id="869719"/>
    <lineage>
        <taxon>Bacteria</taxon>
        <taxon>Pseudomonadati</taxon>
        <taxon>Pseudomonadota</taxon>
        <taxon>Alphaproteobacteria</taxon>
        <taxon>Sphingomonadales</taxon>
        <taxon>Sphingomonadaceae</taxon>
        <taxon>Sphingomonas</taxon>
    </lineage>
</organism>
<protein>
    <submittedName>
        <fullName evidence="1">Uncharacterized protein</fullName>
    </submittedName>
</protein>
<dbReference type="Pfam" id="PF05354">
    <property type="entry name" value="Phage_attach"/>
    <property type="match status" value="1"/>
</dbReference>
<reference evidence="1 2" key="1">
    <citation type="submission" date="2020-08" db="EMBL/GenBank/DDBJ databases">
        <title>Genomic Encyclopedia of Type Strains, Phase IV (KMG-IV): sequencing the most valuable type-strain genomes for metagenomic binning, comparative biology and taxonomic classification.</title>
        <authorList>
            <person name="Goeker M."/>
        </authorList>
    </citation>
    <scope>NUCLEOTIDE SEQUENCE [LARGE SCALE GENOMIC DNA]</scope>
    <source>
        <strain evidence="1 2">DSM 101535</strain>
    </source>
</reference>
<evidence type="ECO:0000313" key="2">
    <source>
        <dbReference type="Proteomes" id="UP000560131"/>
    </source>
</evidence>
<dbReference type="RefSeq" id="WP_184033772.1">
    <property type="nucleotide sequence ID" value="NZ_BAABAR010000007.1"/>
</dbReference>
<evidence type="ECO:0000313" key="1">
    <source>
        <dbReference type="EMBL" id="MBB5725048.1"/>
    </source>
</evidence>
<comment type="caution">
    <text evidence="1">The sequence shown here is derived from an EMBL/GenBank/DDBJ whole genome shotgun (WGS) entry which is preliminary data.</text>
</comment>
<dbReference type="Proteomes" id="UP000560131">
    <property type="component" value="Unassembled WGS sequence"/>
</dbReference>
<accession>A0ABR6N2P7</accession>
<sequence>MSGFSGQRCAIVDLAFATFGKPAAWSGQPSTVTIRIRSADQDDRFGTVSLKRRSTILRVRSWEIAAPQPGDEVTLGPDVGNVSYVVGDGVMLDRKGVWDCPARQTP</sequence>